<dbReference type="PANTHER" id="PTHR45848">
    <property type="entry name" value="DUAL SPECIFICITY PROTEIN PHOSPHATASE 12 FAMILY MEMBER"/>
    <property type="match status" value="1"/>
</dbReference>
<evidence type="ECO:0000256" key="2">
    <source>
        <dbReference type="ARBA" id="ARBA00013064"/>
    </source>
</evidence>
<protein>
    <recommendedName>
        <fullName evidence="2">protein-tyrosine-phosphatase</fullName>
        <ecNumber evidence="2">3.1.3.48</ecNumber>
    </recommendedName>
</protein>
<dbReference type="GO" id="GO:0008138">
    <property type="term" value="F:protein tyrosine/serine/threonine phosphatase activity"/>
    <property type="evidence" value="ECO:0007669"/>
    <property type="project" value="InterPro"/>
</dbReference>
<feature type="domain" description="Tyrosine specific protein phosphatases" evidence="6">
    <location>
        <begin position="81"/>
        <end position="140"/>
    </location>
</feature>
<dbReference type="InterPro" id="IPR029021">
    <property type="entry name" value="Prot-tyrosine_phosphatase-like"/>
</dbReference>
<dbReference type="PANTHER" id="PTHR45848:SF4">
    <property type="entry name" value="DUAL SPECIFICITY PROTEIN PHOSPHATASE 12"/>
    <property type="match status" value="1"/>
</dbReference>
<proteinExistence type="inferred from homology"/>
<dbReference type="PROSITE" id="PS00383">
    <property type="entry name" value="TYR_PHOSPHATASE_1"/>
    <property type="match status" value="1"/>
</dbReference>
<dbReference type="InterPro" id="IPR000387">
    <property type="entry name" value="Tyr_Pase_dom"/>
</dbReference>
<comment type="similarity">
    <text evidence="1">Belongs to the protein-tyrosine phosphatase family. Non-receptor class dual specificity subfamily.</text>
</comment>
<accession>A0A7S0PN30</accession>
<dbReference type="InterPro" id="IPR016278">
    <property type="entry name" value="DUSP12"/>
</dbReference>
<dbReference type="Pfam" id="PF00782">
    <property type="entry name" value="DSPc"/>
    <property type="match status" value="1"/>
</dbReference>
<evidence type="ECO:0000256" key="1">
    <source>
        <dbReference type="ARBA" id="ARBA00008601"/>
    </source>
</evidence>
<sequence>MSTSTTNDRRLTTRGGYDMTTSPEILQRLFFCAEHELAEECRARTVTHVVSIGWPPPEDPTEGYVDDAHTLVIALEDAELADFLGAVPEATAFIREALSSSPTHIVGVHCHAGASRSAAIVAAYLMRHEGLDSDSALEVVGALGGCPNDGFAAQLALWGDMGCKISTANEAYKLWSVAKIARERDERGYVASTSVMRDPGAPGAEVDPEGGGWVSCRKCRRRLARGAHVLPHQYGRGMNSFSWKTRRKEAHATSSKGFVGKCSSMFITPLSWMRGIEDGDGGDISGKLTCPGCDTKIGAFAWSGIQCSCGAWVSPAFQIQHAKTDAFGI</sequence>
<dbReference type="PIRSF" id="PIRSF000941">
    <property type="entry name" value="DUSP12"/>
    <property type="match status" value="1"/>
</dbReference>
<dbReference type="InterPro" id="IPR000340">
    <property type="entry name" value="Dual-sp_phosphatase_cat-dom"/>
</dbReference>
<organism evidence="7">
    <name type="scientific">Ostreococcus mediterraneus</name>
    <dbReference type="NCBI Taxonomy" id="1486918"/>
    <lineage>
        <taxon>Eukaryota</taxon>
        <taxon>Viridiplantae</taxon>
        <taxon>Chlorophyta</taxon>
        <taxon>Mamiellophyceae</taxon>
        <taxon>Mamiellales</taxon>
        <taxon>Bathycoccaceae</taxon>
        <taxon>Ostreococcus</taxon>
    </lineage>
</organism>
<gene>
    <name evidence="7" type="ORF">OMED0929_LOCUS2642</name>
</gene>
<dbReference type="InterPro" id="IPR020422">
    <property type="entry name" value="TYR_PHOSPHATASE_DUAL_dom"/>
</dbReference>
<reference evidence="7" key="1">
    <citation type="submission" date="2021-01" db="EMBL/GenBank/DDBJ databases">
        <authorList>
            <person name="Corre E."/>
            <person name="Pelletier E."/>
            <person name="Niang G."/>
            <person name="Scheremetjew M."/>
            <person name="Finn R."/>
            <person name="Kale V."/>
            <person name="Holt S."/>
            <person name="Cochrane G."/>
            <person name="Meng A."/>
            <person name="Brown T."/>
            <person name="Cohen L."/>
        </authorList>
    </citation>
    <scope>NUCLEOTIDE SEQUENCE</scope>
    <source>
        <strain evidence="7">Clade-D-RCC2572</strain>
    </source>
</reference>
<dbReference type="EC" id="3.1.3.48" evidence="2"/>
<feature type="active site" description="Phosphocysteine intermediate" evidence="5">
    <location>
        <position position="110"/>
    </location>
</feature>
<dbReference type="EMBL" id="HBEW01003218">
    <property type="protein sequence ID" value="CAD8580142.1"/>
    <property type="molecule type" value="Transcribed_RNA"/>
</dbReference>
<dbReference type="PROSITE" id="PS50056">
    <property type="entry name" value="TYR_PHOSPHATASE_2"/>
    <property type="match status" value="1"/>
</dbReference>
<evidence type="ECO:0000313" key="7">
    <source>
        <dbReference type="EMBL" id="CAD8580142.1"/>
    </source>
</evidence>
<keyword evidence="3" id="KW-0378">Hydrolase</keyword>
<dbReference type="SMART" id="SM00195">
    <property type="entry name" value="DSPc"/>
    <property type="match status" value="1"/>
</dbReference>
<name>A0A7S0PN30_9CHLO</name>
<evidence type="ECO:0000256" key="3">
    <source>
        <dbReference type="ARBA" id="ARBA00022801"/>
    </source>
</evidence>
<dbReference type="GO" id="GO:0004725">
    <property type="term" value="F:protein tyrosine phosphatase activity"/>
    <property type="evidence" value="ECO:0007669"/>
    <property type="project" value="UniProtKB-EC"/>
</dbReference>
<evidence type="ECO:0000259" key="6">
    <source>
        <dbReference type="PROSITE" id="PS50056"/>
    </source>
</evidence>
<dbReference type="AlphaFoldDB" id="A0A7S0PN30"/>
<keyword evidence="4" id="KW-0904">Protein phosphatase</keyword>
<evidence type="ECO:0000256" key="4">
    <source>
        <dbReference type="ARBA" id="ARBA00022912"/>
    </source>
</evidence>
<dbReference type="SUPFAM" id="SSF52799">
    <property type="entry name" value="(Phosphotyrosine protein) phosphatases II"/>
    <property type="match status" value="1"/>
</dbReference>
<evidence type="ECO:0000256" key="5">
    <source>
        <dbReference type="PIRSR" id="PIRSR000941-50"/>
    </source>
</evidence>
<dbReference type="Gene3D" id="3.90.190.10">
    <property type="entry name" value="Protein tyrosine phosphatase superfamily"/>
    <property type="match status" value="1"/>
</dbReference>
<dbReference type="InterPro" id="IPR016130">
    <property type="entry name" value="Tyr_Pase_AS"/>
</dbReference>